<dbReference type="OrthoDB" id="5442696at2"/>
<reference evidence="2" key="1">
    <citation type="submission" date="2006-03" db="EMBL/GenBank/DDBJ databases">
        <authorList>
            <person name="Bowman J."/>
            <person name="Ferriera S."/>
            <person name="Johnson J."/>
            <person name="Kravitz S."/>
            <person name="Halpern A."/>
            <person name="Remington K."/>
            <person name="Beeson K."/>
            <person name="Tran B."/>
            <person name="Rogers Y.-H."/>
            <person name="Friedman R."/>
            <person name="Venter J.C."/>
        </authorList>
    </citation>
    <scope>NUCLEOTIDE SEQUENCE [LARGE SCALE GENOMIC DNA]</scope>
    <source>
        <strain evidence="2">ATCC 700755</strain>
    </source>
</reference>
<evidence type="ECO:0000313" key="3">
    <source>
        <dbReference type="Proteomes" id="UP000008514"/>
    </source>
</evidence>
<accession>K4IGI0</accession>
<dbReference type="Gene3D" id="2.40.160.10">
    <property type="entry name" value="Porin"/>
    <property type="match status" value="1"/>
</dbReference>
<proteinExistence type="predicted"/>
<dbReference type="InterPro" id="IPR023614">
    <property type="entry name" value="Porin_dom_sf"/>
</dbReference>
<dbReference type="KEGG" id="ptq:P700755_002721"/>
<protein>
    <recommendedName>
        <fullName evidence="4">Phosphate-selective porin O and P</fullName>
    </recommendedName>
</protein>
<dbReference type="HOGENOM" id="CLU_647006_0_0_10"/>
<organism evidence="2 3">
    <name type="scientific">Psychroflexus torquis (strain ATCC 700755 / CIP 106069 / ACAM 623)</name>
    <dbReference type="NCBI Taxonomy" id="313595"/>
    <lineage>
        <taxon>Bacteria</taxon>
        <taxon>Pseudomonadati</taxon>
        <taxon>Bacteroidota</taxon>
        <taxon>Flavobacteriia</taxon>
        <taxon>Flavobacteriales</taxon>
        <taxon>Flavobacteriaceae</taxon>
        <taxon>Psychroflexus</taxon>
    </lineage>
</organism>
<dbReference type="eggNOG" id="COG3746">
    <property type="taxonomic scope" value="Bacteria"/>
</dbReference>
<name>K4IGI0_PSYTT</name>
<keyword evidence="3" id="KW-1185">Reference proteome</keyword>
<gene>
    <name evidence="2" type="ordered locus">P700755_002721</name>
</gene>
<evidence type="ECO:0000256" key="1">
    <source>
        <dbReference type="SAM" id="SignalP"/>
    </source>
</evidence>
<keyword evidence="1" id="KW-0732">Signal</keyword>
<dbReference type="EMBL" id="CP003879">
    <property type="protein sequence ID" value="AFU69459.1"/>
    <property type="molecule type" value="Genomic_DNA"/>
</dbReference>
<dbReference type="STRING" id="313595.P700755_002721"/>
<dbReference type="RefSeq" id="WP_015025021.1">
    <property type="nucleotide sequence ID" value="NC_018721.1"/>
</dbReference>
<evidence type="ECO:0008006" key="4">
    <source>
        <dbReference type="Google" id="ProtNLM"/>
    </source>
</evidence>
<dbReference type="AlphaFoldDB" id="K4IGI0"/>
<sequence>MKRLINTIQFFILVCCIGIASSGYAQEESVEEETGSETETERNKASYSLGNGLNFAFNEEAYQFNITGFLQPGYFNERVEGLEDVNQYNSKRTFLQFGGAALKEKVSFFVQLDFSLTNPLMDAWIGYEPIEQVKISFGQKQTFVNNREMTYREDRLQFVSRSMLSQSLSQTGREFGVFVESKFKLGNTMGIAPMAALTSGDGRNSFGEDSRDSDIGGVKIGGRLDFYPLGFFKEGNELTNVDLEREDIFKFVIGVAGSQNNGASGAAGESHGDFFLFDENGNNSLPDYRQLYTDILMKYKGFSFLAEYANTSAAGIDKVFIDDAATQILAPQQISEFLALGDSYNFQLGYITKNGYSFDVRYGTATAEFENYADSVLSDMNETTFGLSKYFYKNALKVQASYSRIEPSMGETINQIELILHIAL</sequence>
<feature type="chain" id="PRO_5003877731" description="Phosphate-selective porin O and P" evidence="1">
    <location>
        <begin position="26"/>
        <end position="424"/>
    </location>
</feature>
<dbReference type="Proteomes" id="UP000008514">
    <property type="component" value="Chromosome"/>
</dbReference>
<evidence type="ECO:0000313" key="2">
    <source>
        <dbReference type="EMBL" id="AFU69459.1"/>
    </source>
</evidence>
<feature type="signal peptide" evidence="1">
    <location>
        <begin position="1"/>
        <end position="25"/>
    </location>
</feature>
<reference evidence="2" key="2">
    <citation type="submission" date="2012-09" db="EMBL/GenBank/DDBJ databases">
        <title>The complete sequence of Psychroflexus torquis an extreme psychrophile from sea-ice that is stimulated by light.</title>
        <authorList>
            <person name="Feng S."/>
            <person name="Powell S.M."/>
            <person name="Bowman J.P."/>
        </authorList>
    </citation>
    <scope>NUCLEOTIDE SEQUENCE [LARGE SCALE GENOMIC DNA]</scope>
    <source>
        <strain evidence="2">ATCC 700755</strain>
    </source>
</reference>